<dbReference type="Gene3D" id="3.40.50.620">
    <property type="entry name" value="HUPs"/>
    <property type="match status" value="1"/>
</dbReference>
<sequence>MSHTRKVMSMEAALEEERREVEALIAARNRPHPPSALSIGRSSSPFTPRSPVRSMLDIGPMKSMLDMDSPRGSASSGKQVFSTPSSPVLASNQLARAANSSHPRHMSDVTSKPVGFGPRSSDGNRDLTSEYQFSDIITTNTGHAAMPKRVSQGNKKTAQPPSAMSHLVRGGDVSRIPLPGDTRGRHSIAAPGIRIGSKSRSPHSRLGMRSSSPAANLLSGRHLSPAGRAFVEETYGVDMNSAYRRLSDANLLRSGGSLAEIGRKKKIVDNPDGGRLAKDYLTPDGDDLYDDSSDDQDDSNAEEGERGRKAARGFEALGSDKAGANTDRTALSLLAAAEEERKDVNIPSHQTETSPPHSFRYPKNIIYALITAPSPRIEVAKKTPHVKYQYRSLLDEPHITVTGPAGQSEKAKSSKASAIHPATSFDDGPPSGARTPMDSDEEADLTDIRRAQKLSLFQTPIKDTPNAARALRIIYRGDWRKVSQEAKEEQRTLRKYIVASDLSDEATHALEWAVGTVLRDGDTMICLYCVDEEAGIAGADDAKSVNQGAALNVVADSKSPVTPGGSALDLHKADQSSESLATPIRSKAEEERHMAVQDITDRVEKLLRKTKLQVRVIVEVLHCKNPKHQILEIIDVVNPTLVVLGMTKSSVPVMVARKKLRKQSKYKKLSMTQVNNISSPMARTLANAKID</sequence>
<feature type="region of interest" description="Disordered" evidence="1">
    <location>
        <begin position="176"/>
        <end position="220"/>
    </location>
</feature>
<dbReference type="InterPro" id="IPR014729">
    <property type="entry name" value="Rossmann-like_a/b/a_fold"/>
</dbReference>
<proteinExistence type="predicted"/>
<protein>
    <recommendedName>
        <fullName evidence="2">UspA domain-containing protein</fullName>
    </recommendedName>
</protein>
<evidence type="ECO:0000259" key="2">
    <source>
        <dbReference type="Pfam" id="PF00582"/>
    </source>
</evidence>
<dbReference type="PANTHER" id="PTHR46100:SF4">
    <property type="entry name" value="USPA DOMAIN-CONTAINING PROTEIN"/>
    <property type="match status" value="1"/>
</dbReference>
<keyword evidence="4" id="KW-1185">Reference proteome</keyword>
<dbReference type="InParanoid" id="A0A2P5I6Y8"/>
<evidence type="ECO:0000313" key="3">
    <source>
        <dbReference type="EMBL" id="POS78270.1"/>
    </source>
</evidence>
<gene>
    <name evidence="3" type="ORF">DHEL01_v203327</name>
</gene>
<comment type="caution">
    <text evidence="3">The sequence shown here is derived from an EMBL/GenBank/DDBJ whole genome shotgun (WGS) entry which is preliminary data.</text>
</comment>
<dbReference type="OrthoDB" id="992776at2759"/>
<dbReference type="STRING" id="158607.A0A2P5I6Y8"/>
<dbReference type="AlphaFoldDB" id="A0A2P5I6Y8"/>
<dbReference type="Pfam" id="PF00582">
    <property type="entry name" value="Usp"/>
    <property type="match status" value="1"/>
</dbReference>
<feature type="region of interest" description="Disordered" evidence="1">
    <location>
        <begin position="26"/>
        <end position="127"/>
    </location>
</feature>
<evidence type="ECO:0000256" key="1">
    <source>
        <dbReference type="SAM" id="MobiDB-lite"/>
    </source>
</evidence>
<dbReference type="PANTHER" id="PTHR46100">
    <property type="entry name" value="IMP2'P"/>
    <property type="match status" value="1"/>
</dbReference>
<dbReference type="CDD" id="cd23659">
    <property type="entry name" value="USP_At3g01520-like"/>
    <property type="match status" value="1"/>
</dbReference>
<feature type="domain" description="UspA" evidence="2">
    <location>
        <begin position="494"/>
        <end position="648"/>
    </location>
</feature>
<dbReference type="Proteomes" id="UP000094444">
    <property type="component" value="Unassembled WGS sequence"/>
</dbReference>
<feature type="region of interest" description="Disordered" evidence="1">
    <location>
        <begin position="267"/>
        <end position="309"/>
    </location>
</feature>
<feature type="region of interest" description="Disordered" evidence="1">
    <location>
        <begin position="400"/>
        <end position="442"/>
    </location>
</feature>
<feature type="compositionally biased region" description="Acidic residues" evidence="1">
    <location>
        <begin position="284"/>
        <end position="302"/>
    </location>
</feature>
<feature type="region of interest" description="Disordered" evidence="1">
    <location>
        <begin position="559"/>
        <end position="585"/>
    </location>
</feature>
<accession>A0A2P5I6Y8</accession>
<dbReference type="InterPro" id="IPR006016">
    <property type="entry name" value="UspA"/>
</dbReference>
<dbReference type="SUPFAM" id="SSF52402">
    <property type="entry name" value="Adenine nucleotide alpha hydrolases-like"/>
    <property type="match status" value="1"/>
</dbReference>
<feature type="compositionally biased region" description="Polar residues" evidence="1">
    <location>
        <begin position="72"/>
        <end position="101"/>
    </location>
</feature>
<name>A0A2P5I6Y8_DIAHE</name>
<reference evidence="3" key="1">
    <citation type="submission" date="2017-09" db="EMBL/GenBank/DDBJ databases">
        <title>Polyketide synthases of a Diaporthe helianthi virulent isolate.</title>
        <authorList>
            <person name="Baroncelli R."/>
        </authorList>
    </citation>
    <scope>NUCLEOTIDE SEQUENCE [LARGE SCALE GENOMIC DNA]</scope>
    <source>
        <strain evidence="3">7/96</strain>
    </source>
</reference>
<organism evidence="3 4">
    <name type="scientific">Diaporthe helianthi</name>
    <dbReference type="NCBI Taxonomy" id="158607"/>
    <lineage>
        <taxon>Eukaryota</taxon>
        <taxon>Fungi</taxon>
        <taxon>Dikarya</taxon>
        <taxon>Ascomycota</taxon>
        <taxon>Pezizomycotina</taxon>
        <taxon>Sordariomycetes</taxon>
        <taxon>Sordariomycetidae</taxon>
        <taxon>Diaporthales</taxon>
        <taxon>Diaporthaceae</taxon>
        <taxon>Diaporthe</taxon>
    </lineage>
</organism>
<evidence type="ECO:0000313" key="4">
    <source>
        <dbReference type="Proteomes" id="UP000094444"/>
    </source>
</evidence>
<dbReference type="EMBL" id="MAVT02000199">
    <property type="protein sequence ID" value="POS78270.1"/>
    <property type="molecule type" value="Genomic_DNA"/>
</dbReference>